<reference evidence="2" key="1">
    <citation type="submission" date="2018-02" db="EMBL/GenBank/DDBJ databases">
        <title>Rhizophora mucronata_Transcriptome.</title>
        <authorList>
            <person name="Meera S.P."/>
            <person name="Sreeshan A."/>
            <person name="Augustine A."/>
        </authorList>
    </citation>
    <scope>NUCLEOTIDE SEQUENCE</scope>
    <source>
        <tissue evidence="2">Leaf</tissue>
    </source>
</reference>
<evidence type="ECO:0000259" key="1">
    <source>
        <dbReference type="PROSITE" id="PS50822"/>
    </source>
</evidence>
<feature type="domain" description="Piwi" evidence="1">
    <location>
        <begin position="48"/>
        <end position="194"/>
    </location>
</feature>
<dbReference type="InterPro" id="IPR003165">
    <property type="entry name" value="Piwi"/>
</dbReference>
<dbReference type="AlphaFoldDB" id="A0A2P2J0B2"/>
<dbReference type="PANTHER" id="PTHR22891">
    <property type="entry name" value="EUKARYOTIC TRANSLATION INITIATION FACTOR 2C"/>
    <property type="match status" value="1"/>
</dbReference>
<protein>
    <recommendedName>
        <fullName evidence="1">Piwi domain-containing protein</fullName>
    </recommendedName>
</protein>
<dbReference type="InterPro" id="IPR036397">
    <property type="entry name" value="RNaseH_sf"/>
</dbReference>
<dbReference type="GO" id="GO:0003676">
    <property type="term" value="F:nucleic acid binding"/>
    <property type="evidence" value="ECO:0007669"/>
    <property type="project" value="InterPro"/>
</dbReference>
<dbReference type="Pfam" id="PF02171">
    <property type="entry name" value="Piwi"/>
    <property type="match status" value="1"/>
</dbReference>
<name>A0A2P2J0B2_RHIMU</name>
<accession>A0A2P2J0B2</accession>
<organism evidence="2">
    <name type="scientific">Rhizophora mucronata</name>
    <name type="common">Asiatic mangrove</name>
    <dbReference type="NCBI Taxonomy" id="61149"/>
    <lineage>
        <taxon>Eukaryota</taxon>
        <taxon>Viridiplantae</taxon>
        <taxon>Streptophyta</taxon>
        <taxon>Embryophyta</taxon>
        <taxon>Tracheophyta</taxon>
        <taxon>Spermatophyta</taxon>
        <taxon>Magnoliopsida</taxon>
        <taxon>eudicotyledons</taxon>
        <taxon>Gunneridae</taxon>
        <taxon>Pentapetalae</taxon>
        <taxon>rosids</taxon>
        <taxon>fabids</taxon>
        <taxon>Malpighiales</taxon>
        <taxon>Rhizophoraceae</taxon>
        <taxon>Rhizophora</taxon>
    </lineage>
</organism>
<dbReference type="EMBL" id="GGEC01006451">
    <property type="protein sequence ID" value="MBW86934.1"/>
    <property type="molecule type" value="Transcribed_RNA"/>
</dbReference>
<dbReference type="SUPFAM" id="SSF53098">
    <property type="entry name" value="Ribonuclease H-like"/>
    <property type="match status" value="1"/>
</dbReference>
<dbReference type="Gene3D" id="3.30.420.10">
    <property type="entry name" value="Ribonuclease H-like superfamily/Ribonuclease H"/>
    <property type="match status" value="1"/>
</dbReference>
<dbReference type="Gene3D" id="3.40.50.2300">
    <property type="match status" value="1"/>
</dbReference>
<sequence length="194" mass="21781">MRKGMSINRPQTLIEEDPQYRRASPVARVERMFELVVEKLGNKTQPKLILCVLPERKNSDIYGPWKKKSLSDYGIATQCISPSKINDQYLTNVLLKINSKLGGINSLLAIEHSSRIPLIMDTRTPTMILGMDVSHGSPRSDIPSIAAVVGSQYWPLISRYGASVRTQSPRVEMIDSLFKLSANGEDVGIMRYFQ</sequence>
<proteinExistence type="predicted"/>
<evidence type="ECO:0000313" key="2">
    <source>
        <dbReference type="EMBL" id="MBW86934.1"/>
    </source>
</evidence>
<dbReference type="PROSITE" id="PS50822">
    <property type="entry name" value="PIWI"/>
    <property type="match status" value="1"/>
</dbReference>
<dbReference type="InterPro" id="IPR012337">
    <property type="entry name" value="RNaseH-like_sf"/>
</dbReference>